<dbReference type="SUPFAM" id="SSF51735">
    <property type="entry name" value="NAD(P)-binding Rossmann-fold domains"/>
    <property type="match status" value="1"/>
</dbReference>
<dbReference type="EMBL" id="FOFB01000008">
    <property type="protein sequence ID" value="SEQ33633.1"/>
    <property type="molecule type" value="Genomic_DNA"/>
</dbReference>
<dbReference type="GO" id="GO:0016491">
    <property type="term" value="F:oxidoreductase activity"/>
    <property type="evidence" value="ECO:0007669"/>
    <property type="project" value="UniProtKB-KW"/>
</dbReference>
<gene>
    <name evidence="4" type="ORF">SAMN05444359_108109</name>
</gene>
<dbReference type="PRINTS" id="PR00081">
    <property type="entry name" value="GDHRDH"/>
</dbReference>
<organism evidence="4 5">
    <name type="scientific">Neolewinella agarilytica</name>
    <dbReference type="NCBI Taxonomy" id="478744"/>
    <lineage>
        <taxon>Bacteria</taxon>
        <taxon>Pseudomonadati</taxon>
        <taxon>Bacteroidota</taxon>
        <taxon>Saprospiria</taxon>
        <taxon>Saprospirales</taxon>
        <taxon>Lewinellaceae</taxon>
        <taxon>Neolewinella</taxon>
    </lineage>
</organism>
<dbReference type="InterPro" id="IPR020904">
    <property type="entry name" value="Sc_DH/Rdtase_CS"/>
</dbReference>
<dbReference type="PROSITE" id="PS00061">
    <property type="entry name" value="ADH_SHORT"/>
    <property type="match status" value="1"/>
</dbReference>
<dbReference type="Pfam" id="PF00106">
    <property type="entry name" value="adh_short"/>
    <property type="match status" value="1"/>
</dbReference>
<dbReference type="PANTHER" id="PTHR44196:SF1">
    <property type="entry name" value="DEHYDROGENASE_REDUCTASE SDR FAMILY MEMBER 7B"/>
    <property type="match status" value="1"/>
</dbReference>
<evidence type="ECO:0000313" key="5">
    <source>
        <dbReference type="Proteomes" id="UP000199021"/>
    </source>
</evidence>
<protein>
    <submittedName>
        <fullName evidence="4">Butyryl-CoA dehydrogenase</fullName>
    </submittedName>
</protein>
<dbReference type="AlphaFoldDB" id="A0A1H9F871"/>
<dbReference type="RefSeq" id="WP_090167525.1">
    <property type="nucleotide sequence ID" value="NZ_FOFB01000008.1"/>
</dbReference>
<keyword evidence="2" id="KW-0560">Oxidoreductase</keyword>
<dbReference type="InParanoid" id="A0A1H9F871"/>
<dbReference type="InterPro" id="IPR002347">
    <property type="entry name" value="SDR_fam"/>
</dbReference>
<dbReference type="Gene3D" id="3.40.50.720">
    <property type="entry name" value="NAD(P)-binding Rossmann-like Domain"/>
    <property type="match status" value="1"/>
</dbReference>
<dbReference type="STRING" id="478744.SAMN05444359_108109"/>
<dbReference type="OrthoDB" id="9808814at2"/>
<name>A0A1H9F871_9BACT</name>
<dbReference type="Proteomes" id="UP000199021">
    <property type="component" value="Unassembled WGS sequence"/>
</dbReference>
<dbReference type="GO" id="GO:0016020">
    <property type="term" value="C:membrane"/>
    <property type="evidence" value="ECO:0007669"/>
    <property type="project" value="TreeGrafter"/>
</dbReference>
<dbReference type="FunCoup" id="A0A1H9F871">
    <property type="interactions" value="350"/>
</dbReference>
<keyword evidence="5" id="KW-1185">Reference proteome</keyword>
<comment type="similarity">
    <text evidence="1 3">Belongs to the short-chain dehydrogenases/reductases (SDR) family.</text>
</comment>
<proteinExistence type="inferred from homology"/>
<sequence length="278" mass="30649">MKNFSQKVVVITGAGSGIGQELAMQFAAKGAILALNDWNEEALNETWEILPEESRGYMEAFDVGDRKKVEEFAASARKALGRIDVVINNAGMTLEIRPVIYSEVEDYEKVLQVNLWGVIYGSLAFLPLLREQKESCLVNISSVFGLMGFPGQAPYNVSKFGVRGFTETLRVEMRGTGLQVVCVHPGGIRTNIAKNAVATDQAAHDRFVKNFEKNSPTTADQAAKVIISGILRGKNRVTIGSDASFIDKITRLMPESYERVLAKSLDRAKFLSRGNRKQ</sequence>
<reference evidence="5" key="1">
    <citation type="submission" date="2016-10" db="EMBL/GenBank/DDBJ databases">
        <authorList>
            <person name="Varghese N."/>
            <person name="Submissions S."/>
        </authorList>
    </citation>
    <scope>NUCLEOTIDE SEQUENCE [LARGE SCALE GENOMIC DNA]</scope>
    <source>
        <strain evidence="5">DSM 24740</strain>
    </source>
</reference>
<dbReference type="InterPro" id="IPR036291">
    <property type="entry name" value="NAD(P)-bd_dom_sf"/>
</dbReference>
<dbReference type="PANTHER" id="PTHR44196">
    <property type="entry name" value="DEHYDROGENASE/REDUCTASE SDR FAMILY MEMBER 7B"/>
    <property type="match status" value="1"/>
</dbReference>
<evidence type="ECO:0000256" key="1">
    <source>
        <dbReference type="ARBA" id="ARBA00006484"/>
    </source>
</evidence>
<evidence type="ECO:0000313" key="4">
    <source>
        <dbReference type="EMBL" id="SEQ33633.1"/>
    </source>
</evidence>
<evidence type="ECO:0000256" key="3">
    <source>
        <dbReference type="RuleBase" id="RU000363"/>
    </source>
</evidence>
<dbReference type="PRINTS" id="PR00080">
    <property type="entry name" value="SDRFAMILY"/>
</dbReference>
<evidence type="ECO:0000256" key="2">
    <source>
        <dbReference type="ARBA" id="ARBA00023002"/>
    </source>
</evidence>
<dbReference type="CDD" id="cd05233">
    <property type="entry name" value="SDR_c"/>
    <property type="match status" value="1"/>
</dbReference>
<accession>A0A1H9F871</accession>